<keyword evidence="4" id="KW-1185">Reference proteome</keyword>
<keyword evidence="3" id="KW-0560">Oxidoreductase</keyword>
<reference evidence="3 4" key="1">
    <citation type="submission" date="2020-10" db="EMBL/GenBank/DDBJ databases">
        <title>Degradation of 1,4-Dioxane by Xanthobacter sp. YN2, via a Novel Group-2 Soluble Di-Iron Monooxygenase.</title>
        <authorList>
            <person name="Ma F."/>
            <person name="Wang Y."/>
            <person name="Yang J."/>
            <person name="Guo H."/>
            <person name="Su D."/>
            <person name="Yu L."/>
        </authorList>
    </citation>
    <scope>NUCLEOTIDE SEQUENCE [LARGE SCALE GENOMIC DNA]</scope>
    <source>
        <strain evidence="3 4">YN2</strain>
    </source>
</reference>
<feature type="transmembrane region" description="Helical" evidence="1">
    <location>
        <begin position="224"/>
        <end position="245"/>
    </location>
</feature>
<proteinExistence type="predicted"/>
<name>A0A974PQD8_9HYPH</name>
<keyword evidence="3" id="KW-0503">Monooxygenase</keyword>
<keyword evidence="1" id="KW-1133">Transmembrane helix</keyword>
<accession>A0A974PQD8</accession>
<evidence type="ECO:0000313" key="3">
    <source>
        <dbReference type="EMBL" id="QRG07755.1"/>
    </source>
</evidence>
<dbReference type="PANTHER" id="PTHR40057:SF1">
    <property type="entry name" value="SLR1162 PROTEIN"/>
    <property type="match status" value="1"/>
</dbReference>
<dbReference type="KEGG" id="xdi:EZH22_05055"/>
<feature type="domain" description="ABM" evidence="2">
    <location>
        <begin position="110"/>
        <end position="185"/>
    </location>
</feature>
<dbReference type="EMBL" id="CP063362">
    <property type="protein sequence ID" value="QRG07755.1"/>
    <property type="molecule type" value="Genomic_DNA"/>
</dbReference>
<dbReference type="GO" id="GO:0004497">
    <property type="term" value="F:monooxygenase activity"/>
    <property type="evidence" value="ECO:0007669"/>
    <property type="project" value="UniProtKB-KW"/>
</dbReference>
<evidence type="ECO:0000256" key="1">
    <source>
        <dbReference type="SAM" id="Phobius"/>
    </source>
</evidence>
<organism evidence="3 4">
    <name type="scientific">Xanthobacter dioxanivorans</name>
    <dbReference type="NCBI Taxonomy" id="2528964"/>
    <lineage>
        <taxon>Bacteria</taxon>
        <taxon>Pseudomonadati</taxon>
        <taxon>Pseudomonadota</taxon>
        <taxon>Alphaproteobacteria</taxon>
        <taxon>Hyphomicrobiales</taxon>
        <taxon>Xanthobacteraceae</taxon>
        <taxon>Xanthobacter</taxon>
    </lineage>
</organism>
<dbReference type="Gene3D" id="3.30.70.100">
    <property type="match status" value="2"/>
</dbReference>
<evidence type="ECO:0000313" key="4">
    <source>
        <dbReference type="Proteomes" id="UP000596427"/>
    </source>
</evidence>
<feature type="transmembrane region" description="Helical" evidence="1">
    <location>
        <begin position="251"/>
        <end position="272"/>
    </location>
</feature>
<dbReference type="PANTHER" id="PTHR40057">
    <property type="entry name" value="SLR1162 PROTEIN"/>
    <property type="match status" value="1"/>
</dbReference>
<keyword evidence="1" id="KW-0812">Transmembrane</keyword>
<dbReference type="InterPro" id="IPR038762">
    <property type="entry name" value="ABM_predict"/>
</dbReference>
<feature type="transmembrane region" description="Helical" evidence="1">
    <location>
        <begin position="292"/>
        <end position="311"/>
    </location>
</feature>
<protein>
    <submittedName>
        <fullName evidence="3">Antibiotic biosynthesis monooxygenase</fullName>
    </submittedName>
</protein>
<gene>
    <name evidence="3" type="ORF">EZH22_05055</name>
</gene>
<dbReference type="Pfam" id="PF03992">
    <property type="entry name" value="ABM"/>
    <property type="match status" value="1"/>
</dbReference>
<dbReference type="InterPro" id="IPR011008">
    <property type="entry name" value="Dimeric_a/b-barrel"/>
</dbReference>
<keyword evidence="1" id="KW-0472">Membrane</keyword>
<evidence type="ECO:0000259" key="2">
    <source>
        <dbReference type="Pfam" id="PF03992"/>
    </source>
</evidence>
<dbReference type="InterPro" id="IPR007138">
    <property type="entry name" value="ABM_dom"/>
</dbReference>
<dbReference type="AlphaFoldDB" id="A0A974PQD8"/>
<sequence length="312" mass="33930">MTEAPAGSVTVVIQTRVLEGHEAAFAAWQEETQKVIAGFPGFIEQSIAPPAPPTQVDWVILQRFASTDAAVGWLNSGARLARLAGVTHMLAGRDDVHLVRDGASGVLPAPIAMVISTRLKPGQEAAYRAWEQRIAAAQSRAPGFQGYRFEAPIPGVQEDFLSILRFDTEANLNAWLLSPERKAMLAEAEPFTAEFHTRLARTGFDQWFGTTAGQAPAAWKQNMLVVLMLYPVVFLFGALVQTPLLQQGAKLPFPVALFVGNVVSVLLLSLLVPWVSRRFGWWLRPGSRWIDAVGAGVLVLLYGAMIAAFTLS</sequence>
<dbReference type="SUPFAM" id="SSF54909">
    <property type="entry name" value="Dimeric alpha+beta barrel"/>
    <property type="match status" value="2"/>
</dbReference>
<dbReference type="RefSeq" id="WP_203194669.1">
    <property type="nucleotide sequence ID" value="NZ_CP063362.1"/>
</dbReference>
<dbReference type="Proteomes" id="UP000596427">
    <property type="component" value="Chromosome"/>
</dbReference>